<sequence length="141" mass="16046">MLNYAIKPIEDTVGYMATCRDLPEFASAGDTIEDLIQHSVEALLVALDIYINEGIPIPLPSKIEQNEQLIRLSGMIFAKVYLHNSLLQSNISKSEFKKRLNISDEDLQQLFNITYNTKWEQLERAFDIIGKKLSISVSDKN</sequence>
<organism evidence="2 3">
    <name type="scientific">Providencia sneebia DSM 19967</name>
    <dbReference type="NCBI Taxonomy" id="1141660"/>
    <lineage>
        <taxon>Bacteria</taxon>
        <taxon>Pseudomonadati</taxon>
        <taxon>Pseudomonadota</taxon>
        <taxon>Gammaproteobacteria</taxon>
        <taxon>Enterobacterales</taxon>
        <taxon>Morganellaceae</taxon>
        <taxon>Providencia</taxon>
    </lineage>
</organism>
<evidence type="ECO:0000313" key="2">
    <source>
        <dbReference type="EMBL" id="EKT56006.1"/>
    </source>
</evidence>
<reference evidence="2 3" key="1">
    <citation type="journal article" date="2012" name="BMC Genomics">
        <title>Comparative genomics of bacteria in the genus Providencia isolated from wild Drosophila melanogaster.</title>
        <authorList>
            <person name="Galac M.R."/>
            <person name="Lazzaro B.P."/>
        </authorList>
    </citation>
    <scope>NUCLEOTIDE SEQUENCE [LARGE SCALE GENOMIC DNA]</scope>
    <source>
        <strain evidence="2 3">DSM 19967</strain>
    </source>
</reference>
<dbReference type="AlphaFoldDB" id="K8W830"/>
<evidence type="ECO:0000313" key="3">
    <source>
        <dbReference type="Proteomes" id="UP000010290"/>
    </source>
</evidence>
<dbReference type="InterPro" id="IPR031807">
    <property type="entry name" value="HicB-like"/>
</dbReference>
<proteinExistence type="predicted"/>
<feature type="domain" description="HicB-like antitoxin of toxin-antitoxin system" evidence="1">
    <location>
        <begin position="6"/>
        <end position="92"/>
    </location>
</feature>
<dbReference type="HOGENOM" id="CLU_140890_1_1_6"/>
<dbReference type="Proteomes" id="UP000010290">
    <property type="component" value="Chromosome"/>
</dbReference>
<keyword evidence="3" id="KW-1185">Reference proteome</keyword>
<dbReference type="PATRIC" id="fig|1141660.3.peg.2718"/>
<dbReference type="Pfam" id="PF15919">
    <property type="entry name" value="HicB_lk_antitox"/>
    <property type="match status" value="1"/>
</dbReference>
<dbReference type="Gene3D" id="3.30.160.250">
    <property type="match status" value="1"/>
</dbReference>
<dbReference type="SUPFAM" id="SSF143100">
    <property type="entry name" value="TTHA1013/TTHA0281-like"/>
    <property type="match status" value="1"/>
</dbReference>
<gene>
    <name evidence="2" type="ORF">OO7_13594</name>
</gene>
<dbReference type="InterPro" id="IPR035069">
    <property type="entry name" value="TTHA1013/TTHA0281-like"/>
</dbReference>
<comment type="caution">
    <text evidence="2">The sequence shown here is derived from an EMBL/GenBank/DDBJ whole genome shotgun (WGS) entry which is preliminary data.</text>
</comment>
<name>K8W830_9GAMM</name>
<accession>K8W830</accession>
<protein>
    <recommendedName>
        <fullName evidence="1">HicB-like antitoxin of toxin-antitoxin system domain-containing protein</fullName>
    </recommendedName>
</protein>
<dbReference type="RefSeq" id="WP_008916472.1">
    <property type="nucleotide sequence ID" value="NZ_CM001773.1"/>
</dbReference>
<dbReference type="EMBL" id="AKKN01000010">
    <property type="protein sequence ID" value="EKT56006.1"/>
    <property type="molecule type" value="Genomic_DNA"/>
</dbReference>
<evidence type="ECO:0000259" key="1">
    <source>
        <dbReference type="Pfam" id="PF15919"/>
    </source>
</evidence>